<dbReference type="STRING" id="8030.ENSSSAP00000004836"/>
<dbReference type="GeneID" id="106604508"/>
<evidence type="ECO:0000256" key="6">
    <source>
        <dbReference type="ARBA" id="ARBA00023157"/>
    </source>
</evidence>
<evidence type="ECO:0000313" key="13">
    <source>
        <dbReference type="RefSeq" id="XP_014054648.1"/>
    </source>
</evidence>
<evidence type="ECO:0000256" key="2">
    <source>
        <dbReference type="ARBA" id="ARBA00022475"/>
    </source>
</evidence>
<keyword evidence="7" id="KW-0325">Glycoprotein</keyword>
<dbReference type="AlphaFoldDB" id="A0A1S3RQX7"/>
<keyword evidence="4" id="KW-0391">Immunity</keyword>
<proteinExistence type="predicted"/>
<keyword evidence="3 10" id="KW-0732">Signal</keyword>
<evidence type="ECO:0000256" key="8">
    <source>
        <dbReference type="SAM" id="MobiDB-lite"/>
    </source>
</evidence>
<evidence type="ECO:0000256" key="7">
    <source>
        <dbReference type="ARBA" id="ARBA00023180"/>
    </source>
</evidence>
<dbReference type="GO" id="GO:0005886">
    <property type="term" value="C:plasma membrane"/>
    <property type="evidence" value="ECO:0007669"/>
    <property type="project" value="UniProtKB-SubCell"/>
</dbReference>
<evidence type="ECO:0000256" key="4">
    <source>
        <dbReference type="ARBA" id="ARBA00022859"/>
    </source>
</evidence>
<dbReference type="GO" id="GO:0009617">
    <property type="term" value="P:response to bacterium"/>
    <property type="evidence" value="ECO:0007669"/>
    <property type="project" value="TreeGrafter"/>
</dbReference>
<keyword evidence="5 9" id="KW-0472">Membrane</keyword>
<dbReference type="Pfam" id="PF07686">
    <property type="entry name" value="V-set"/>
    <property type="match status" value="1"/>
</dbReference>
<dbReference type="KEGG" id="sasa:106604508"/>
<evidence type="ECO:0000313" key="12">
    <source>
        <dbReference type="Proteomes" id="UP001652741"/>
    </source>
</evidence>
<evidence type="ECO:0000256" key="10">
    <source>
        <dbReference type="SAM" id="SignalP"/>
    </source>
</evidence>
<dbReference type="InterPro" id="IPR013106">
    <property type="entry name" value="Ig_V-set"/>
</dbReference>
<dbReference type="OrthoDB" id="6370831at2759"/>
<comment type="subcellular location">
    <subcellularLocation>
        <location evidence="1">Cell membrane</location>
    </subcellularLocation>
</comment>
<accession>A0A1S3RQX7</accession>
<keyword evidence="2" id="KW-1003">Cell membrane</keyword>
<feature type="transmembrane region" description="Helical" evidence="9">
    <location>
        <begin position="137"/>
        <end position="161"/>
    </location>
</feature>
<dbReference type="InterPro" id="IPR036179">
    <property type="entry name" value="Ig-like_dom_sf"/>
</dbReference>
<dbReference type="GO" id="GO:0002376">
    <property type="term" value="P:immune system process"/>
    <property type="evidence" value="ECO:0007669"/>
    <property type="project" value="UniProtKB-KW"/>
</dbReference>
<keyword evidence="9" id="KW-1133">Transmembrane helix</keyword>
<dbReference type="PROSITE" id="PS50835">
    <property type="entry name" value="IG_LIKE"/>
    <property type="match status" value="1"/>
</dbReference>
<name>A0A1S3RQX7_SALSA</name>
<dbReference type="CDD" id="cd00099">
    <property type="entry name" value="IgV"/>
    <property type="match status" value="1"/>
</dbReference>
<dbReference type="InterPro" id="IPR003599">
    <property type="entry name" value="Ig_sub"/>
</dbReference>
<keyword evidence="12" id="KW-1185">Reference proteome</keyword>
<protein>
    <submittedName>
        <fullName evidence="13">T-cell surface glycoprotein CD8 beta chain isoform X1</fullName>
    </submittedName>
</protein>
<feature type="signal peptide" evidence="10">
    <location>
        <begin position="1"/>
        <end position="16"/>
    </location>
</feature>
<dbReference type="OMA" id="MIQPCVF"/>
<evidence type="ECO:0000259" key="11">
    <source>
        <dbReference type="PROSITE" id="PS50835"/>
    </source>
</evidence>
<organism evidence="12 13">
    <name type="scientific">Salmo salar</name>
    <name type="common">Atlantic salmon</name>
    <dbReference type="NCBI Taxonomy" id="8030"/>
    <lineage>
        <taxon>Eukaryota</taxon>
        <taxon>Metazoa</taxon>
        <taxon>Chordata</taxon>
        <taxon>Craniata</taxon>
        <taxon>Vertebrata</taxon>
        <taxon>Euteleostomi</taxon>
        <taxon>Actinopterygii</taxon>
        <taxon>Neopterygii</taxon>
        <taxon>Teleostei</taxon>
        <taxon>Protacanthopterygii</taxon>
        <taxon>Salmoniformes</taxon>
        <taxon>Salmonidae</taxon>
        <taxon>Salmoninae</taxon>
        <taxon>Salmo</taxon>
    </lineage>
</organism>
<dbReference type="Gene3D" id="2.60.40.10">
    <property type="entry name" value="Immunoglobulins"/>
    <property type="match status" value="1"/>
</dbReference>
<sequence length="237" mass="25567">MIQPCVFILLVNTVCSQSNSKTMEQQAKSDPVHPGDSVTLQCTVLSETCTGEHSVYWSRAGSGESHPGVIYTHGNRSDECKKSPETPSPTQSCVYSLSKNNLSLSDAGTYYCAVATCGEILFGNGTKLDIENPRRNVLIPVTFILGEALLMCIVLIIYLMYTRKNKKICDCCNAGTIPLQSGSEVPNSSQQSDQGNGEDMLQYSALSFPQNTTPTKAKSDAMGGESVYSDVKSFGCD</sequence>
<feature type="region of interest" description="Disordered" evidence="8">
    <location>
        <begin position="210"/>
        <end position="237"/>
    </location>
</feature>
<dbReference type="InterPro" id="IPR007110">
    <property type="entry name" value="Ig-like_dom"/>
</dbReference>
<dbReference type="PANTHER" id="PTHR19433">
    <property type="entry name" value="T-CELL RECEPTOR ALPHA CHAIN V REGION-RELATED"/>
    <property type="match status" value="1"/>
</dbReference>
<evidence type="ECO:0000256" key="9">
    <source>
        <dbReference type="SAM" id="Phobius"/>
    </source>
</evidence>
<evidence type="ECO:0000256" key="5">
    <source>
        <dbReference type="ARBA" id="ARBA00023136"/>
    </source>
</evidence>
<dbReference type="InterPro" id="IPR013783">
    <property type="entry name" value="Ig-like_fold"/>
</dbReference>
<evidence type="ECO:0000256" key="3">
    <source>
        <dbReference type="ARBA" id="ARBA00022729"/>
    </source>
</evidence>
<evidence type="ECO:0000256" key="1">
    <source>
        <dbReference type="ARBA" id="ARBA00004236"/>
    </source>
</evidence>
<dbReference type="RefSeq" id="XP_014054648.1">
    <property type="nucleotide sequence ID" value="XM_014199173.2"/>
</dbReference>
<reference evidence="13" key="1">
    <citation type="submission" date="2025-08" db="UniProtKB">
        <authorList>
            <consortium name="RefSeq"/>
        </authorList>
    </citation>
    <scope>IDENTIFICATION</scope>
</reference>
<keyword evidence="9" id="KW-0812">Transmembrane</keyword>
<feature type="domain" description="Ig-like" evidence="11">
    <location>
        <begin position="4"/>
        <end position="114"/>
    </location>
</feature>
<dbReference type="SUPFAM" id="SSF48726">
    <property type="entry name" value="Immunoglobulin"/>
    <property type="match status" value="1"/>
</dbReference>
<dbReference type="PANTHER" id="PTHR19433:SF133">
    <property type="entry name" value="IMMUNE-TYPE RECEPTOR 5 PRECURSOR-RELATED"/>
    <property type="match status" value="1"/>
</dbReference>
<keyword evidence="6" id="KW-1015">Disulfide bond</keyword>
<dbReference type="Proteomes" id="UP001652741">
    <property type="component" value="Chromosome ssa05"/>
</dbReference>
<dbReference type="InterPro" id="IPR052051">
    <property type="entry name" value="TCR_complex_component"/>
</dbReference>
<feature type="chain" id="PRO_5010211956" evidence="10">
    <location>
        <begin position="17"/>
        <end position="237"/>
    </location>
</feature>
<dbReference type="SMART" id="SM00409">
    <property type="entry name" value="IG"/>
    <property type="match status" value="1"/>
</dbReference>
<gene>
    <name evidence="13" type="primary">LOC106604508</name>
</gene>